<dbReference type="AlphaFoldDB" id="A0A232LNS2"/>
<comment type="caution">
    <text evidence="2">The sequence shown here is derived from an EMBL/GenBank/DDBJ whole genome shotgun (WGS) entry which is preliminary data.</text>
</comment>
<evidence type="ECO:0000313" key="2">
    <source>
        <dbReference type="EMBL" id="OXV05811.1"/>
    </source>
</evidence>
<gene>
    <name evidence="2" type="ORF">Egran_06421</name>
</gene>
<dbReference type="OrthoDB" id="4353729at2759"/>
<organism evidence="2 3">
    <name type="scientific">Elaphomyces granulatus</name>
    <dbReference type="NCBI Taxonomy" id="519963"/>
    <lineage>
        <taxon>Eukaryota</taxon>
        <taxon>Fungi</taxon>
        <taxon>Dikarya</taxon>
        <taxon>Ascomycota</taxon>
        <taxon>Pezizomycotina</taxon>
        <taxon>Eurotiomycetes</taxon>
        <taxon>Eurotiomycetidae</taxon>
        <taxon>Eurotiales</taxon>
        <taxon>Elaphomycetaceae</taxon>
        <taxon>Elaphomyces</taxon>
    </lineage>
</organism>
<accession>A0A232LNS2</accession>
<feature type="domain" description="Fungal-type protein kinase" evidence="1">
    <location>
        <begin position="1"/>
        <end position="170"/>
    </location>
</feature>
<dbReference type="Proteomes" id="UP000243515">
    <property type="component" value="Unassembled WGS sequence"/>
</dbReference>
<dbReference type="Pfam" id="PF17667">
    <property type="entry name" value="Pkinase_fungal"/>
    <property type="match status" value="1"/>
</dbReference>
<sequence>MECWVFDRSGCYSPGAFDIRREPERFIQVIAGYTMMKEDELGLDTFTEHDDDCRFIHIEQDRANSRERLRLESKVFTHQRAIVCRGTSCYLTKAPESEGWSYVTKFSWTSDRRKPEADLLRLARSRGVEGVATLIGHRRITSISEMRSGLTFTKPYSFRGPPSAALSFSQSFSQTRPPSALSRSFSEFHSLSIADRPSRNEIEEYNWILVCFNLCN</sequence>
<evidence type="ECO:0000259" key="1">
    <source>
        <dbReference type="Pfam" id="PF17667"/>
    </source>
</evidence>
<dbReference type="InterPro" id="IPR040976">
    <property type="entry name" value="Pkinase_fungal"/>
</dbReference>
<proteinExistence type="predicted"/>
<keyword evidence="3" id="KW-1185">Reference proteome</keyword>
<reference evidence="2 3" key="1">
    <citation type="journal article" date="2015" name="Environ. Microbiol.">
        <title>Metagenome sequence of Elaphomyces granulatus from sporocarp tissue reveals Ascomycota ectomycorrhizal fingerprints of genome expansion and a Proteobacteria-rich microbiome.</title>
        <authorList>
            <person name="Quandt C.A."/>
            <person name="Kohler A."/>
            <person name="Hesse C.N."/>
            <person name="Sharpton T.J."/>
            <person name="Martin F."/>
            <person name="Spatafora J.W."/>
        </authorList>
    </citation>
    <scope>NUCLEOTIDE SEQUENCE [LARGE SCALE GENOMIC DNA]</scope>
    <source>
        <strain evidence="2 3">OSC145934</strain>
    </source>
</reference>
<name>A0A232LNS2_9EURO</name>
<evidence type="ECO:0000313" key="3">
    <source>
        <dbReference type="Proteomes" id="UP000243515"/>
    </source>
</evidence>
<dbReference type="EMBL" id="NPHW01006432">
    <property type="protein sequence ID" value="OXV05811.1"/>
    <property type="molecule type" value="Genomic_DNA"/>
</dbReference>
<dbReference type="PANTHER" id="PTHR38248">
    <property type="entry name" value="FUNK1 6"/>
    <property type="match status" value="1"/>
</dbReference>
<dbReference type="PANTHER" id="PTHR38248:SF2">
    <property type="entry name" value="FUNK1 11"/>
    <property type="match status" value="1"/>
</dbReference>
<protein>
    <recommendedName>
        <fullName evidence="1">Fungal-type protein kinase domain-containing protein</fullName>
    </recommendedName>
</protein>